<accession>A0ABN3G9M4</accession>
<dbReference type="EMBL" id="BAAARV010000025">
    <property type="protein sequence ID" value="GAA2347058.1"/>
    <property type="molecule type" value="Genomic_DNA"/>
</dbReference>
<gene>
    <name evidence="1" type="ORF">GCM10010170_034280</name>
</gene>
<evidence type="ECO:0000313" key="2">
    <source>
        <dbReference type="Proteomes" id="UP001501444"/>
    </source>
</evidence>
<proteinExistence type="predicted"/>
<organism evidence="1 2">
    <name type="scientific">Dactylosporangium salmoneum</name>
    <dbReference type="NCBI Taxonomy" id="53361"/>
    <lineage>
        <taxon>Bacteria</taxon>
        <taxon>Bacillati</taxon>
        <taxon>Actinomycetota</taxon>
        <taxon>Actinomycetes</taxon>
        <taxon>Micromonosporales</taxon>
        <taxon>Micromonosporaceae</taxon>
        <taxon>Dactylosporangium</taxon>
    </lineage>
</organism>
<name>A0ABN3G9M4_9ACTN</name>
<protein>
    <submittedName>
        <fullName evidence="1">Uncharacterized protein</fullName>
    </submittedName>
</protein>
<reference evidence="1 2" key="1">
    <citation type="journal article" date="2019" name="Int. J. Syst. Evol. Microbiol.">
        <title>The Global Catalogue of Microorganisms (GCM) 10K type strain sequencing project: providing services to taxonomists for standard genome sequencing and annotation.</title>
        <authorList>
            <consortium name="The Broad Institute Genomics Platform"/>
            <consortium name="The Broad Institute Genome Sequencing Center for Infectious Disease"/>
            <person name="Wu L."/>
            <person name="Ma J."/>
        </authorList>
    </citation>
    <scope>NUCLEOTIDE SEQUENCE [LARGE SCALE GENOMIC DNA]</scope>
    <source>
        <strain evidence="1 2">JCM 3272</strain>
    </source>
</reference>
<comment type="caution">
    <text evidence="1">The sequence shown here is derived from an EMBL/GenBank/DDBJ whole genome shotgun (WGS) entry which is preliminary data.</text>
</comment>
<keyword evidence="2" id="KW-1185">Reference proteome</keyword>
<dbReference type="RefSeq" id="WP_344613378.1">
    <property type="nucleotide sequence ID" value="NZ_BAAARV010000025.1"/>
</dbReference>
<sequence length="66" mass="6984">MNAQVVRNNDGSARVVTGSGNWRVWNSHRGWIAVNDGPGDRTVTDGNGGTKVFASADEAIDALVNE</sequence>
<evidence type="ECO:0000313" key="1">
    <source>
        <dbReference type="EMBL" id="GAA2347058.1"/>
    </source>
</evidence>
<dbReference type="Proteomes" id="UP001501444">
    <property type="component" value="Unassembled WGS sequence"/>
</dbReference>